<dbReference type="Pfam" id="PF07714">
    <property type="entry name" value="PK_Tyr_Ser-Thr"/>
    <property type="match status" value="1"/>
</dbReference>
<feature type="region of interest" description="Disordered" evidence="5">
    <location>
        <begin position="313"/>
        <end position="341"/>
    </location>
</feature>
<evidence type="ECO:0000256" key="2">
    <source>
        <dbReference type="ARBA" id="ARBA00022741"/>
    </source>
</evidence>
<dbReference type="InterPro" id="IPR008271">
    <property type="entry name" value="Ser/Thr_kinase_AS"/>
</dbReference>
<dbReference type="SUPFAM" id="SSF81901">
    <property type="entry name" value="HCP-like"/>
    <property type="match status" value="1"/>
</dbReference>
<gene>
    <name evidence="7" type="ORF">DFQ27_005024</name>
</gene>
<dbReference type="AlphaFoldDB" id="A0A9P6U3H7"/>
<organism evidence="7 8">
    <name type="scientific">Actinomortierella ambigua</name>
    <dbReference type="NCBI Taxonomy" id="1343610"/>
    <lineage>
        <taxon>Eukaryota</taxon>
        <taxon>Fungi</taxon>
        <taxon>Fungi incertae sedis</taxon>
        <taxon>Mucoromycota</taxon>
        <taxon>Mortierellomycotina</taxon>
        <taxon>Mortierellomycetes</taxon>
        <taxon>Mortierellales</taxon>
        <taxon>Mortierellaceae</taxon>
        <taxon>Actinomortierella</taxon>
    </lineage>
</organism>
<dbReference type="EMBL" id="JAAAJB010000353">
    <property type="protein sequence ID" value="KAG0257634.1"/>
    <property type="molecule type" value="Genomic_DNA"/>
</dbReference>
<dbReference type="Gene3D" id="1.25.40.10">
    <property type="entry name" value="Tetratricopeptide repeat domain"/>
    <property type="match status" value="1"/>
</dbReference>
<evidence type="ECO:0000313" key="8">
    <source>
        <dbReference type="Proteomes" id="UP000807716"/>
    </source>
</evidence>
<accession>A0A9P6U3H7</accession>
<dbReference type="InterPro" id="IPR006597">
    <property type="entry name" value="Sel1-like"/>
</dbReference>
<sequence>MEEDLILGKLIGSGGYGSVYHGRYNLRRVAVKKFDFTEQDAKLAAAAVKLEIDLLERLRDRYIIQFYATAYHENRLVLIMEFADGGSLKGAIESGRLDVTGNGAWDEKMRISRDIARGLHFIHAQKILHRDLKSANVLLTKRLDVRLADFGLAVVKTQSSSKSTGTGGDESAKGTIRWMAPEIFGVPPRYSTKSDMYALGMVMWEMAARCTLPFKDHYQNNVLIPLIERGNREILPDDTPADYRHWVERCWEHDRFKRPEAFELFAGDDEDEDDALDASVLSGSNSFGNGTTVDISINFNSMNLGNSATLVQPPSPKVVAPSAASTTKPPSGPSFGPDSNESVKQAKAILDVLIKAEGGDLKGVKTLRTIWDHGTGIEKIQPKEFSALLQSAESGHIQSQYCVAQLYHRGRGVDESEPDAARWFQKAADQGHAPSQTMLAWMYDDGSYDFKQDLNQAAKWYRKAANQGYCIAQSCLGLMYASGRGVRQDYARAIEWYHKASEQGYAPAQSNLGYMYEHGQGVEKNNEKAALWYGKAAEQGNRIAQDNLNSLLEKMEEEKEE</sequence>
<dbReference type="SMART" id="SM00220">
    <property type="entry name" value="S_TKc"/>
    <property type="match status" value="1"/>
</dbReference>
<dbReference type="PROSITE" id="PS00107">
    <property type="entry name" value="PROTEIN_KINASE_ATP"/>
    <property type="match status" value="1"/>
</dbReference>
<keyword evidence="1" id="KW-0723">Serine/threonine-protein kinase</keyword>
<protein>
    <recommendedName>
        <fullName evidence="6">Protein kinase domain-containing protein</fullName>
    </recommendedName>
</protein>
<dbReference type="PROSITE" id="PS50011">
    <property type="entry name" value="PROTEIN_KINASE_DOM"/>
    <property type="match status" value="1"/>
</dbReference>
<dbReference type="Gene3D" id="1.10.510.10">
    <property type="entry name" value="Transferase(Phosphotransferase) domain 1"/>
    <property type="match status" value="1"/>
</dbReference>
<keyword evidence="1" id="KW-0808">Transferase</keyword>
<dbReference type="InterPro" id="IPR017441">
    <property type="entry name" value="Protein_kinase_ATP_BS"/>
</dbReference>
<comment type="caution">
    <text evidence="7">The sequence shown here is derived from an EMBL/GenBank/DDBJ whole genome shotgun (WGS) entry which is preliminary data.</text>
</comment>
<evidence type="ECO:0000256" key="1">
    <source>
        <dbReference type="ARBA" id="ARBA00022527"/>
    </source>
</evidence>
<dbReference type="SUPFAM" id="SSF56112">
    <property type="entry name" value="Protein kinase-like (PK-like)"/>
    <property type="match status" value="1"/>
</dbReference>
<evidence type="ECO:0000256" key="4">
    <source>
        <dbReference type="PROSITE-ProRule" id="PRU10141"/>
    </source>
</evidence>
<evidence type="ECO:0000313" key="7">
    <source>
        <dbReference type="EMBL" id="KAG0257634.1"/>
    </source>
</evidence>
<keyword evidence="2 4" id="KW-0547">Nucleotide-binding</keyword>
<keyword evidence="1" id="KW-0418">Kinase</keyword>
<dbReference type="InterPro" id="IPR011009">
    <property type="entry name" value="Kinase-like_dom_sf"/>
</dbReference>
<dbReference type="PROSITE" id="PS00108">
    <property type="entry name" value="PROTEIN_KINASE_ST"/>
    <property type="match status" value="1"/>
</dbReference>
<dbReference type="Proteomes" id="UP000807716">
    <property type="component" value="Unassembled WGS sequence"/>
</dbReference>
<name>A0A9P6U3H7_9FUNG</name>
<keyword evidence="8" id="KW-1185">Reference proteome</keyword>
<dbReference type="InterPro" id="IPR001245">
    <property type="entry name" value="Ser-Thr/Tyr_kinase_cat_dom"/>
</dbReference>
<dbReference type="InterPro" id="IPR051681">
    <property type="entry name" value="Ser/Thr_Kinases-Pseudokinases"/>
</dbReference>
<evidence type="ECO:0000256" key="5">
    <source>
        <dbReference type="SAM" id="MobiDB-lite"/>
    </source>
</evidence>
<dbReference type="PANTHER" id="PTHR44329">
    <property type="entry name" value="SERINE/THREONINE-PROTEIN KINASE TNNI3K-RELATED"/>
    <property type="match status" value="1"/>
</dbReference>
<dbReference type="SMART" id="SM00671">
    <property type="entry name" value="SEL1"/>
    <property type="match status" value="4"/>
</dbReference>
<dbReference type="InterPro" id="IPR011990">
    <property type="entry name" value="TPR-like_helical_dom_sf"/>
</dbReference>
<feature type="domain" description="Protein kinase" evidence="6">
    <location>
        <begin position="5"/>
        <end position="276"/>
    </location>
</feature>
<dbReference type="Pfam" id="PF08238">
    <property type="entry name" value="Sel1"/>
    <property type="match status" value="4"/>
</dbReference>
<dbReference type="GO" id="GO:0004674">
    <property type="term" value="F:protein serine/threonine kinase activity"/>
    <property type="evidence" value="ECO:0007669"/>
    <property type="project" value="UniProtKB-KW"/>
</dbReference>
<dbReference type="PRINTS" id="PR00109">
    <property type="entry name" value="TYRKINASE"/>
</dbReference>
<dbReference type="InterPro" id="IPR000719">
    <property type="entry name" value="Prot_kinase_dom"/>
</dbReference>
<dbReference type="GO" id="GO:0005524">
    <property type="term" value="F:ATP binding"/>
    <property type="evidence" value="ECO:0007669"/>
    <property type="project" value="UniProtKB-UniRule"/>
</dbReference>
<proteinExistence type="predicted"/>
<dbReference type="OrthoDB" id="2386054at2759"/>
<keyword evidence="3 4" id="KW-0067">ATP-binding</keyword>
<reference evidence="7" key="1">
    <citation type="journal article" date="2020" name="Fungal Divers.">
        <title>Resolving the Mortierellaceae phylogeny through synthesis of multi-gene phylogenetics and phylogenomics.</title>
        <authorList>
            <person name="Vandepol N."/>
            <person name="Liber J."/>
            <person name="Desiro A."/>
            <person name="Na H."/>
            <person name="Kennedy M."/>
            <person name="Barry K."/>
            <person name="Grigoriev I.V."/>
            <person name="Miller A.N."/>
            <person name="O'Donnell K."/>
            <person name="Stajich J.E."/>
            <person name="Bonito G."/>
        </authorList>
    </citation>
    <scope>NUCLEOTIDE SEQUENCE</scope>
    <source>
        <strain evidence="7">BC1065</strain>
    </source>
</reference>
<evidence type="ECO:0000259" key="6">
    <source>
        <dbReference type="PROSITE" id="PS50011"/>
    </source>
</evidence>
<feature type="binding site" evidence="4">
    <location>
        <position position="33"/>
    </location>
    <ligand>
        <name>ATP</name>
        <dbReference type="ChEBI" id="CHEBI:30616"/>
    </ligand>
</feature>
<evidence type="ECO:0000256" key="3">
    <source>
        <dbReference type="ARBA" id="ARBA00022840"/>
    </source>
</evidence>